<organism evidence="5 6">
    <name type="scientific">Vitis vinifera</name>
    <name type="common">Grape</name>
    <dbReference type="NCBI Taxonomy" id="29760"/>
    <lineage>
        <taxon>Eukaryota</taxon>
        <taxon>Viridiplantae</taxon>
        <taxon>Streptophyta</taxon>
        <taxon>Embryophyta</taxon>
        <taxon>Tracheophyta</taxon>
        <taxon>Spermatophyta</taxon>
        <taxon>Magnoliopsida</taxon>
        <taxon>eudicotyledons</taxon>
        <taxon>Gunneridae</taxon>
        <taxon>Pentapetalae</taxon>
        <taxon>rosids</taxon>
        <taxon>Vitales</taxon>
        <taxon>Vitaceae</taxon>
        <taxon>Viteae</taxon>
        <taxon>Vitis</taxon>
    </lineage>
</organism>
<dbReference type="SUPFAM" id="SSF81665">
    <property type="entry name" value="Calcium ATPase, transmembrane domain M"/>
    <property type="match status" value="1"/>
</dbReference>
<name>A0A438DQ34_VITVI</name>
<protein>
    <submittedName>
        <fullName evidence="5">Calcium-transporting ATPase 12, plasma membrane-type</fullName>
    </submittedName>
</protein>
<accession>A0A438DQ34</accession>
<gene>
    <name evidence="5" type="primary">ACA12_9</name>
    <name evidence="5" type="ORF">CK203_073923</name>
</gene>
<sequence length="250" mass="28037">MWSAFDGAVGNATTTVAIFSLLFWPYLIVVWVSPEFRKLSPDAMVEKVDQITMVGSLCPEDKLLTIKSLKQKDNVVRFIGGWTTRDTPVLQEADHLNTILESGGQEYKKIQKFIQIQIISNISALLITTIETICLGESSTTILQVLYLNLVLAVLGGLMLVMKLRHKELSNNQVGKRNKSIITKLMRINILVQVSYQVFIFLMFHFKGEALHIPSMNPMNPWFKVAISVTDSEGPKAYWSQCIGLVSGDT</sequence>
<dbReference type="EMBL" id="QGNW01001534">
    <property type="protein sequence ID" value="RVW37553.1"/>
    <property type="molecule type" value="Genomic_DNA"/>
</dbReference>
<dbReference type="InterPro" id="IPR023298">
    <property type="entry name" value="ATPase_P-typ_TM_dom_sf"/>
</dbReference>
<evidence type="ECO:0000259" key="4">
    <source>
        <dbReference type="Pfam" id="PF00689"/>
    </source>
</evidence>
<dbReference type="Pfam" id="PF00689">
    <property type="entry name" value="Cation_ATPase_C"/>
    <property type="match status" value="1"/>
</dbReference>
<dbReference type="GO" id="GO:0046872">
    <property type="term" value="F:metal ion binding"/>
    <property type="evidence" value="ECO:0007669"/>
    <property type="project" value="UniProtKB-KW"/>
</dbReference>
<keyword evidence="2" id="KW-0460">Magnesium</keyword>
<proteinExistence type="predicted"/>
<dbReference type="Gene3D" id="1.20.1110.10">
    <property type="entry name" value="Calcium-transporting ATPase, transmembrane domain"/>
    <property type="match status" value="1"/>
</dbReference>
<keyword evidence="3" id="KW-0472">Membrane</keyword>
<evidence type="ECO:0000313" key="5">
    <source>
        <dbReference type="EMBL" id="RVW37553.1"/>
    </source>
</evidence>
<keyword evidence="3" id="KW-0812">Transmembrane</keyword>
<feature type="transmembrane region" description="Helical" evidence="3">
    <location>
        <begin position="145"/>
        <end position="164"/>
    </location>
</feature>
<dbReference type="Proteomes" id="UP000288805">
    <property type="component" value="Unassembled WGS sequence"/>
</dbReference>
<dbReference type="PANTHER" id="PTHR24093:SF454">
    <property type="entry name" value="CATION-TRANSPORTING P-TYPE ATPASE C-TERMINAL DOMAIN-CONTAINING PROTEIN"/>
    <property type="match status" value="1"/>
</dbReference>
<reference evidence="5 6" key="1">
    <citation type="journal article" date="2018" name="PLoS Genet.">
        <title>Population sequencing reveals clonal diversity and ancestral inbreeding in the grapevine cultivar Chardonnay.</title>
        <authorList>
            <person name="Roach M.J."/>
            <person name="Johnson D.L."/>
            <person name="Bohlmann J."/>
            <person name="van Vuuren H.J."/>
            <person name="Jones S.J."/>
            <person name="Pretorius I.S."/>
            <person name="Schmidt S.A."/>
            <person name="Borneman A.R."/>
        </authorList>
    </citation>
    <scope>NUCLEOTIDE SEQUENCE [LARGE SCALE GENOMIC DNA]</scope>
    <source>
        <strain evidence="6">cv. Chardonnay</strain>
        <tissue evidence="5">Leaf</tissue>
    </source>
</reference>
<comment type="caution">
    <text evidence="5">The sequence shown here is derived from an EMBL/GenBank/DDBJ whole genome shotgun (WGS) entry which is preliminary data.</text>
</comment>
<dbReference type="InterPro" id="IPR006068">
    <property type="entry name" value="ATPase_P-typ_cation-transptr_C"/>
</dbReference>
<feature type="transmembrane region" description="Helical" evidence="3">
    <location>
        <begin position="185"/>
        <end position="206"/>
    </location>
</feature>
<keyword evidence="3" id="KW-1133">Transmembrane helix</keyword>
<evidence type="ECO:0000256" key="3">
    <source>
        <dbReference type="SAM" id="Phobius"/>
    </source>
</evidence>
<feature type="domain" description="Cation-transporting P-type ATPase C-terminal" evidence="4">
    <location>
        <begin position="141"/>
        <end position="210"/>
    </location>
</feature>
<feature type="transmembrane region" description="Helical" evidence="3">
    <location>
        <begin position="118"/>
        <end position="139"/>
    </location>
</feature>
<feature type="transmembrane region" description="Helical" evidence="3">
    <location>
        <begin position="12"/>
        <end position="32"/>
    </location>
</feature>
<evidence type="ECO:0000256" key="1">
    <source>
        <dbReference type="ARBA" id="ARBA00022723"/>
    </source>
</evidence>
<keyword evidence="1" id="KW-0479">Metal-binding</keyword>
<evidence type="ECO:0000256" key="2">
    <source>
        <dbReference type="ARBA" id="ARBA00022842"/>
    </source>
</evidence>
<dbReference type="PANTHER" id="PTHR24093">
    <property type="entry name" value="CATION TRANSPORTING ATPASE"/>
    <property type="match status" value="1"/>
</dbReference>
<evidence type="ECO:0000313" key="6">
    <source>
        <dbReference type="Proteomes" id="UP000288805"/>
    </source>
</evidence>
<dbReference type="AlphaFoldDB" id="A0A438DQ34"/>